<dbReference type="InterPro" id="IPR011013">
    <property type="entry name" value="Gal_mutarotase_sf_dom"/>
</dbReference>
<comment type="caution">
    <text evidence="1">The sequence shown here is derived from an EMBL/GenBank/DDBJ whole genome shotgun (WGS) entry which is preliminary data.</text>
</comment>
<keyword evidence="1" id="KW-0378">Hydrolase</keyword>
<name>A0A1R3GYF1_9ROSI</name>
<sequence>MENPLNGVDYSLPLNKLPNSLHGRFKGFDKEIWEVVEHRRAMQSRGYCKSAQFNEAKTPCIRNQNSCSMKIKHAKSQCSSE</sequence>
<accession>A0A1R3GYF1</accession>
<dbReference type="AlphaFoldDB" id="A0A1R3GYF1"/>
<proteinExistence type="predicted"/>
<organism evidence="1 2">
    <name type="scientific">Corchorus olitorius</name>
    <dbReference type="NCBI Taxonomy" id="93759"/>
    <lineage>
        <taxon>Eukaryota</taxon>
        <taxon>Viridiplantae</taxon>
        <taxon>Streptophyta</taxon>
        <taxon>Embryophyta</taxon>
        <taxon>Tracheophyta</taxon>
        <taxon>Spermatophyta</taxon>
        <taxon>Magnoliopsida</taxon>
        <taxon>eudicotyledons</taxon>
        <taxon>Gunneridae</taxon>
        <taxon>Pentapetalae</taxon>
        <taxon>rosids</taxon>
        <taxon>malvids</taxon>
        <taxon>Malvales</taxon>
        <taxon>Malvaceae</taxon>
        <taxon>Grewioideae</taxon>
        <taxon>Apeibeae</taxon>
        <taxon>Corchorus</taxon>
    </lineage>
</organism>
<dbReference type="EMBL" id="AWUE01021208">
    <property type="protein sequence ID" value="OMO63030.1"/>
    <property type="molecule type" value="Genomic_DNA"/>
</dbReference>
<dbReference type="Gene3D" id="2.70.98.10">
    <property type="match status" value="1"/>
</dbReference>
<keyword evidence="2" id="KW-1185">Reference proteome</keyword>
<dbReference type="OrthoDB" id="274691at2759"/>
<dbReference type="SUPFAM" id="SSF74650">
    <property type="entry name" value="Galactose mutarotase-like"/>
    <property type="match status" value="1"/>
</dbReference>
<dbReference type="GO" id="GO:0005975">
    <property type="term" value="P:carbohydrate metabolic process"/>
    <property type="evidence" value="ECO:0007669"/>
    <property type="project" value="InterPro"/>
</dbReference>
<evidence type="ECO:0000313" key="2">
    <source>
        <dbReference type="Proteomes" id="UP000187203"/>
    </source>
</evidence>
<protein>
    <submittedName>
        <fullName evidence="1">Glycoside hydrolase-type carbohydrate-binding, subgroup</fullName>
    </submittedName>
</protein>
<reference evidence="2" key="1">
    <citation type="submission" date="2013-09" db="EMBL/GenBank/DDBJ databases">
        <title>Corchorus olitorius genome sequencing.</title>
        <authorList>
            <person name="Alam M."/>
            <person name="Haque M.S."/>
            <person name="Islam M.S."/>
            <person name="Emdad E.M."/>
            <person name="Islam M.M."/>
            <person name="Ahmed B."/>
            <person name="Halim A."/>
            <person name="Hossen Q.M.M."/>
            <person name="Hossain M.Z."/>
            <person name="Ahmed R."/>
            <person name="Khan M.M."/>
            <person name="Islam R."/>
            <person name="Rashid M.M."/>
            <person name="Khan S.A."/>
            <person name="Rahman M.S."/>
            <person name="Alam M."/>
            <person name="Yahiya A.S."/>
            <person name="Khan M.S."/>
            <person name="Azam M.S."/>
            <person name="Haque T."/>
            <person name="Lashkar M.Z.H."/>
            <person name="Akhand A.I."/>
            <person name="Morshed G."/>
            <person name="Roy S."/>
            <person name="Uddin K.S."/>
            <person name="Rabeya T."/>
            <person name="Hossain A.S."/>
            <person name="Chowdhury A."/>
            <person name="Snigdha A.R."/>
            <person name="Mortoza M.S."/>
            <person name="Matin S.A."/>
            <person name="Hoque S.M.E."/>
            <person name="Islam M.K."/>
            <person name="Roy D.K."/>
            <person name="Haider R."/>
            <person name="Moosa M.M."/>
            <person name="Elias S.M."/>
            <person name="Hasan A.M."/>
            <person name="Jahan S."/>
            <person name="Shafiuddin M."/>
            <person name="Mahmood N."/>
            <person name="Shommy N.S."/>
        </authorList>
    </citation>
    <scope>NUCLEOTIDE SEQUENCE [LARGE SCALE GENOMIC DNA]</scope>
    <source>
        <strain evidence="2">cv. O-4</strain>
    </source>
</reference>
<dbReference type="GO" id="GO:0016787">
    <property type="term" value="F:hydrolase activity"/>
    <property type="evidence" value="ECO:0007669"/>
    <property type="project" value="UniProtKB-KW"/>
</dbReference>
<dbReference type="InterPro" id="IPR014718">
    <property type="entry name" value="GH-type_carb-bd"/>
</dbReference>
<gene>
    <name evidence="1" type="ORF">COLO4_32769</name>
</gene>
<dbReference type="Proteomes" id="UP000187203">
    <property type="component" value="Unassembled WGS sequence"/>
</dbReference>
<dbReference type="STRING" id="93759.A0A1R3GYF1"/>
<dbReference type="GO" id="GO:0030246">
    <property type="term" value="F:carbohydrate binding"/>
    <property type="evidence" value="ECO:0007669"/>
    <property type="project" value="InterPro"/>
</dbReference>
<evidence type="ECO:0000313" key="1">
    <source>
        <dbReference type="EMBL" id="OMO63030.1"/>
    </source>
</evidence>